<evidence type="ECO:0000313" key="2">
    <source>
        <dbReference type="EMBL" id="GHH87407.1"/>
    </source>
</evidence>
<reference evidence="2" key="1">
    <citation type="journal article" date="2014" name="Int. J. Syst. Evol. Microbiol.">
        <title>Complete genome sequence of Corynebacterium casei LMG S-19264T (=DSM 44701T), isolated from a smear-ripened cheese.</title>
        <authorList>
            <consortium name="US DOE Joint Genome Institute (JGI-PGF)"/>
            <person name="Walter F."/>
            <person name="Albersmeier A."/>
            <person name="Kalinowski J."/>
            <person name="Ruckert C."/>
        </authorList>
    </citation>
    <scope>NUCLEOTIDE SEQUENCE</scope>
    <source>
        <strain evidence="2">CGMCC 4.7403</strain>
    </source>
</reference>
<reference evidence="2" key="2">
    <citation type="submission" date="2020-09" db="EMBL/GenBank/DDBJ databases">
        <authorList>
            <person name="Sun Q."/>
            <person name="Zhou Y."/>
        </authorList>
    </citation>
    <scope>NUCLEOTIDE SEQUENCE</scope>
    <source>
        <strain evidence="2">CGMCC 4.7403</strain>
    </source>
</reference>
<keyword evidence="3" id="KW-1185">Reference proteome</keyword>
<evidence type="ECO:0000313" key="3">
    <source>
        <dbReference type="Proteomes" id="UP000603227"/>
    </source>
</evidence>
<gene>
    <name evidence="2" type="ORF">GCM10017771_28420</name>
</gene>
<proteinExistence type="predicted"/>
<comment type="caution">
    <text evidence="2">The sequence shown here is derived from an EMBL/GenBank/DDBJ whole genome shotgun (WGS) entry which is preliminary data.</text>
</comment>
<evidence type="ECO:0000256" key="1">
    <source>
        <dbReference type="SAM" id="MobiDB-lite"/>
    </source>
</evidence>
<name>A0A919GMM8_9ACTN</name>
<sequence>MALPQPPWHGGVVRFRGPGVSQRVRRVTDGMPKIYDPASRSRNLTPERATLDGKLKHGAGHGNEAKPHRTAGASGHRVAQDA</sequence>
<protein>
    <submittedName>
        <fullName evidence="2">Uncharacterized protein</fullName>
    </submittedName>
</protein>
<feature type="region of interest" description="Disordered" evidence="1">
    <location>
        <begin position="53"/>
        <end position="82"/>
    </location>
</feature>
<accession>A0A919GMM8</accession>
<dbReference type="EMBL" id="BNAT01000008">
    <property type="protein sequence ID" value="GHH87407.1"/>
    <property type="molecule type" value="Genomic_DNA"/>
</dbReference>
<dbReference type="Proteomes" id="UP000603227">
    <property type="component" value="Unassembled WGS sequence"/>
</dbReference>
<organism evidence="2 3">
    <name type="scientific">Streptomyces capitiformicae</name>
    <dbReference type="NCBI Taxonomy" id="2014920"/>
    <lineage>
        <taxon>Bacteria</taxon>
        <taxon>Bacillati</taxon>
        <taxon>Actinomycetota</taxon>
        <taxon>Actinomycetes</taxon>
        <taxon>Kitasatosporales</taxon>
        <taxon>Streptomycetaceae</taxon>
        <taxon>Streptomyces</taxon>
    </lineage>
</organism>
<dbReference type="AlphaFoldDB" id="A0A919GMM8"/>